<evidence type="ECO:0000313" key="4">
    <source>
        <dbReference type="Proteomes" id="UP001596047"/>
    </source>
</evidence>
<dbReference type="RefSeq" id="WP_379187308.1">
    <property type="nucleotide sequence ID" value="NZ_JBHSOW010000024.1"/>
</dbReference>
<dbReference type="Gene3D" id="3.60.110.10">
    <property type="entry name" value="Carbon-nitrogen hydrolase"/>
    <property type="match status" value="1"/>
</dbReference>
<keyword evidence="3" id="KW-0378">Hydrolase</keyword>
<dbReference type="PANTHER" id="PTHR46044">
    <property type="entry name" value="NITRILASE"/>
    <property type="match status" value="1"/>
</dbReference>
<sequence length="317" mass="35462">MKKQHVRVAVVQSAPNLFDKESAFQKIESYSIDARLQEANLLVFPEVFLSGYPRGLTLGTRVGSRTSGGRKDWQRYWESSIDIPGEDTNRLAKIAKENELYLVVGVVERDQEFSGSTLYNSIVYLGPDGEVLGKHRKLMPTGSERLLYGQGDGSTLTVIDTPFGRIGGLICWENYMPLARTAMYAKGIDILITPTADARDTWQATLQHIACEGRCYVLSSNQFVTKSTYPVDLAGYLDIEQDADVLCRGGSAIVGPLGEYVEQPLYDQEGIIYADLDMSLVMQSRYDFDVVGHYNRPDIFQLVVNETKKDIVSFKLK</sequence>
<accession>A0ABW0VVL8</accession>
<feature type="domain" description="CN hydrolase" evidence="2">
    <location>
        <begin position="6"/>
        <end position="278"/>
    </location>
</feature>
<dbReference type="CDD" id="cd07564">
    <property type="entry name" value="nitrilases_CHs"/>
    <property type="match status" value="1"/>
</dbReference>
<protein>
    <submittedName>
        <fullName evidence="3">Carbon-nitrogen hydrolase family protein</fullName>
    </submittedName>
</protein>
<dbReference type="Pfam" id="PF00795">
    <property type="entry name" value="CN_hydrolase"/>
    <property type="match status" value="1"/>
</dbReference>
<reference evidence="4" key="1">
    <citation type="journal article" date="2019" name="Int. J. Syst. Evol. Microbiol.">
        <title>The Global Catalogue of Microorganisms (GCM) 10K type strain sequencing project: providing services to taxonomists for standard genome sequencing and annotation.</title>
        <authorList>
            <consortium name="The Broad Institute Genomics Platform"/>
            <consortium name="The Broad Institute Genome Sequencing Center for Infectious Disease"/>
            <person name="Wu L."/>
            <person name="Ma J."/>
        </authorList>
    </citation>
    <scope>NUCLEOTIDE SEQUENCE [LARGE SCALE GENOMIC DNA]</scope>
    <source>
        <strain evidence="4">CGMCC 1.3240</strain>
    </source>
</reference>
<comment type="similarity">
    <text evidence="1">Belongs to the carbon-nitrogen hydrolase superfamily. Nitrilase family.</text>
</comment>
<evidence type="ECO:0000259" key="2">
    <source>
        <dbReference type="PROSITE" id="PS50263"/>
    </source>
</evidence>
<name>A0ABW0VVL8_9BACL</name>
<dbReference type="PROSITE" id="PS50263">
    <property type="entry name" value="CN_HYDROLASE"/>
    <property type="match status" value="1"/>
</dbReference>
<dbReference type="InterPro" id="IPR044149">
    <property type="entry name" value="Nitrilases_CHs"/>
</dbReference>
<dbReference type="PROSITE" id="PS00921">
    <property type="entry name" value="NITRIL_CHT_2"/>
    <property type="match status" value="1"/>
</dbReference>
<dbReference type="EMBL" id="JBHSOW010000024">
    <property type="protein sequence ID" value="MFC5648819.1"/>
    <property type="molecule type" value="Genomic_DNA"/>
</dbReference>
<evidence type="ECO:0000313" key="3">
    <source>
        <dbReference type="EMBL" id="MFC5648819.1"/>
    </source>
</evidence>
<dbReference type="SUPFAM" id="SSF56317">
    <property type="entry name" value="Carbon-nitrogen hydrolase"/>
    <property type="match status" value="1"/>
</dbReference>
<proteinExistence type="inferred from homology"/>
<dbReference type="InterPro" id="IPR036526">
    <property type="entry name" value="C-N_Hydrolase_sf"/>
</dbReference>
<dbReference type="GO" id="GO:0016787">
    <property type="term" value="F:hydrolase activity"/>
    <property type="evidence" value="ECO:0007669"/>
    <property type="project" value="UniProtKB-KW"/>
</dbReference>
<evidence type="ECO:0000256" key="1">
    <source>
        <dbReference type="ARBA" id="ARBA00008129"/>
    </source>
</evidence>
<comment type="caution">
    <text evidence="3">The sequence shown here is derived from an EMBL/GenBank/DDBJ whole genome shotgun (WGS) entry which is preliminary data.</text>
</comment>
<gene>
    <name evidence="3" type="ORF">ACFPYJ_06695</name>
</gene>
<dbReference type="InterPro" id="IPR000132">
    <property type="entry name" value="Nitrilase/CN_hydratase_CS"/>
</dbReference>
<organism evidence="3 4">
    <name type="scientific">Paenibacillus solisilvae</name>
    <dbReference type="NCBI Taxonomy" id="2486751"/>
    <lineage>
        <taxon>Bacteria</taxon>
        <taxon>Bacillati</taxon>
        <taxon>Bacillota</taxon>
        <taxon>Bacilli</taxon>
        <taxon>Bacillales</taxon>
        <taxon>Paenibacillaceae</taxon>
        <taxon>Paenibacillus</taxon>
    </lineage>
</organism>
<dbReference type="Proteomes" id="UP001596047">
    <property type="component" value="Unassembled WGS sequence"/>
</dbReference>
<dbReference type="PANTHER" id="PTHR46044:SF1">
    <property type="entry name" value="CN HYDROLASE DOMAIN-CONTAINING PROTEIN"/>
    <property type="match status" value="1"/>
</dbReference>
<dbReference type="InterPro" id="IPR003010">
    <property type="entry name" value="C-N_Hydrolase"/>
</dbReference>
<keyword evidence="4" id="KW-1185">Reference proteome</keyword>